<keyword evidence="2" id="KW-1185">Reference proteome</keyword>
<organism evidence="1 2">
    <name type="scientific">Roseiconus nitratireducens</name>
    <dbReference type="NCBI Taxonomy" id="2605748"/>
    <lineage>
        <taxon>Bacteria</taxon>
        <taxon>Pseudomonadati</taxon>
        <taxon>Planctomycetota</taxon>
        <taxon>Planctomycetia</taxon>
        <taxon>Pirellulales</taxon>
        <taxon>Pirellulaceae</taxon>
        <taxon>Roseiconus</taxon>
    </lineage>
</organism>
<comment type="caution">
    <text evidence="1">The sequence shown here is derived from an EMBL/GenBank/DDBJ whole genome shotgun (WGS) entry which is preliminary data.</text>
</comment>
<dbReference type="InterPro" id="IPR034660">
    <property type="entry name" value="DinB/YfiT-like"/>
</dbReference>
<name>A0A5M6D630_9BACT</name>
<proteinExistence type="predicted"/>
<evidence type="ECO:0000313" key="2">
    <source>
        <dbReference type="Proteomes" id="UP000324479"/>
    </source>
</evidence>
<dbReference type="Proteomes" id="UP000324479">
    <property type="component" value="Unassembled WGS sequence"/>
</dbReference>
<accession>A0A5M6D630</accession>
<dbReference type="Gene3D" id="1.20.120.450">
    <property type="entry name" value="dinb family like domain"/>
    <property type="match status" value="1"/>
</dbReference>
<gene>
    <name evidence="1" type="ORF">FYK55_14500</name>
</gene>
<evidence type="ECO:0000313" key="1">
    <source>
        <dbReference type="EMBL" id="KAA5542803.1"/>
    </source>
</evidence>
<sequence length="152" mass="16793">MLAGVSQRQFARFAIAGNTVIESNHPCFILGHLSLYAPRVVSELGGDCSGIEPTEEFVRHFSKDARCVDDPDGNIYPSMEQVVETFRQGHAAALQTLQQTPDAVFQQPNPNERMQEKFPTIGAMHAFYLGGHFMLHIGQFSAWRRAMGLGAA</sequence>
<dbReference type="EMBL" id="VWOX01000007">
    <property type="protein sequence ID" value="KAA5542803.1"/>
    <property type="molecule type" value="Genomic_DNA"/>
</dbReference>
<protein>
    <submittedName>
        <fullName evidence="1">DinB family protein</fullName>
    </submittedName>
</protein>
<reference evidence="1 2" key="1">
    <citation type="submission" date="2019-08" db="EMBL/GenBank/DDBJ databases">
        <authorList>
            <person name="Dhanesh K."/>
            <person name="Kumar G."/>
            <person name="Sasikala C."/>
            <person name="Venkata Ramana C."/>
        </authorList>
    </citation>
    <scope>NUCLEOTIDE SEQUENCE [LARGE SCALE GENOMIC DNA]</scope>
    <source>
        <strain evidence="1 2">JC645</strain>
    </source>
</reference>
<dbReference type="SUPFAM" id="SSF109854">
    <property type="entry name" value="DinB/YfiT-like putative metalloenzymes"/>
    <property type="match status" value="1"/>
</dbReference>
<dbReference type="AlphaFoldDB" id="A0A5M6D630"/>